<name>A0A844FIP5_9FIRM</name>
<evidence type="ECO:0000313" key="1">
    <source>
        <dbReference type="EMBL" id="MSS43831.1"/>
    </source>
</evidence>
<dbReference type="RefSeq" id="WP_154484508.1">
    <property type="nucleotide sequence ID" value="NZ_VULR01000011.1"/>
</dbReference>
<gene>
    <name evidence="1" type="ORF">FYJ27_08845</name>
</gene>
<organism evidence="1 2">
    <name type="scientific">Anaerosalibacter bizertensis</name>
    <dbReference type="NCBI Taxonomy" id="932217"/>
    <lineage>
        <taxon>Bacteria</taxon>
        <taxon>Bacillati</taxon>
        <taxon>Bacillota</taxon>
        <taxon>Tissierellia</taxon>
        <taxon>Tissierellales</taxon>
        <taxon>Sporanaerobacteraceae</taxon>
        <taxon>Anaerosalibacter</taxon>
    </lineage>
</organism>
<sequence>MEERKINNFLLNIFNVLNEEKERNYVSEITILTIKSLMPSRQEIGTRIDYERFKKEIELWYLYRSGENFSLLNSIDLSSKDVYLNSIDDSLYIRIAPIVFSNKNWDIIKKEVLKNILYTTGNIEAILEGLLISKILFLIAYNDENIISKLKDDIISFSQVGFLEKYSGFFRVSVEEYSKKFIVDFERNRIEIINLLNGISSNKFKVLKQSLMVVEKNILKDDFHIFSKGLYWMKNNIYLDKKDSLKFHKDLCHYIWSLNRGRIDPNILTIEKYYLPDIFSFNEGDEFYHSLLNKCKVLKKENISEGIKVYLATKSGIYIFKK</sequence>
<comment type="caution">
    <text evidence="1">The sequence shown here is derived from an EMBL/GenBank/DDBJ whole genome shotgun (WGS) entry which is preliminary data.</text>
</comment>
<dbReference type="Proteomes" id="UP000462760">
    <property type="component" value="Unassembled WGS sequence"/>
</dbReference>
<accession>A0A844FIP5</accession>
<dbReference type="EMBL" id="VULR01000011">
    <property type="protein sequence ID" value="MSS43831.1"/>
    <property type="molecule type" value="Genomic_DNA"/>
</dbReference>
<proteinExistence type="predicted"/>
<reference evidence="1 2" key="1">
    <citation type="submission" date="2019-08" db="EMBL/GenBank/DDBJ databases">
        <title>In-depth cultivation of the pig gut microbiome towards novel bacterial diversity and tailored functional studies.</title>
        <authorList>
            <person name="Wylensek D."/>
            <person name="Hitch T.C.A."/>
            <person name="Clavel T."/>
        </authorList>
    </citation>
    <scope>NUCLEOTIDE SEQUENCE [LARGE SCALE GENOMIC DNA]</scope>
    <source>
        <strain evidence="1 2">Med78-601-WT-4W-RMD-3</strain>
    </source>
</reference>
<protein>
    <submittedName>
        <fullName evidence="1">Uncharacterized protein</fullName>
    </submittedName>
</protein>
<dbReference type="OrthoDB" id="1950456at2"/>
<dbReference type="AlphaFoldDB" id="A0A844FIP5"/>
<evidence type="ECO:0000313" key="2">
    <source>
        <dbReference type="Proteomes" id="UP000462760"/>
    </source>
</evidence>